<dbReference type="AlphaFoldDB" id="A0A4P8IUS1"/>
<reference evidence="5 6" key="1">
    <citation type="submission" date="2019-05" db="EMBL/GenBank/DDBJ databases">
        <title>Burkholderia sp. DHOD12, isolated from subtropical forest soil.</title>
        <authorList>
            <person name="Gao Z.-H."/>
            <person name="Qiu L.-H."/>
        </authorList>
    </citation>
    <scope>NUCLEOTIDE SEQUENCE [LARGE SCALE GENOMIC DNA]</scope>
    <source>
        <strain evidence="5 6">DHOD12</strain>
    </source>
</reference>
<dbReference type="InterPro" id="IPR013328">
    <property type="entry name" value="6PGD_dom2"/>
</dbReference>
<dbReference type="InterPro" id="IPR008927">
    <property type="entry name" value="6-PGluconate_DH-like_C_sf"/>
</dbReference>
<dbReference type="KEGG" id="tvl:FAZ95_23305"/>
<evidence type="ECO:0000256" key="1">
    <source>
        <dbReference type="ARBA" id="ARBA00023002"/>
    </source>
</evidence>
<evidence type="ECO:0000259" key="4">
    <source>
        <dbReference type="Pfam" id="PF08125"/>
    </source>
</evidence>
<dbReference type="EMBL" id="CP040078">
    <property type="protein sequence ID" value="QCP52121.1"/>
    <property type="molecule type" value="Genomic_DNA"/>
</dbReference>
<keyword evidence="1" id="KW-0560">Oxidoreductase</keyword>
<gene>
    <name evidence="5" type="ORF">FAZ95_23305</name>
</gene>
<dbReference type="Proteomes" id="UP000298656">
    <property type="component" value="Chromosome 2"/>
</dbReference>
<dbReference type="GO" id="GO:0016491">
    <property type="term" value="F:oxidoreductase activity"/>
    <property type="evidence" value="ECO:0007669"/>
    <property type="project" value="UniProtKB-KW"/>
</dbReference>
<dbReference type="Pfam" id="PF01232">
    <property type="entry name" value="Mannitol_dh"/>
    <property type="match status" value="1"/>
</dbReference>
<evidence type="ECO:0000256" key="2">
    <source>
        <dbReference type="ARBA" id="ARBA00023027"/>
    </source>
</evidence>
<dbReference type="PANTHER" id="PTHR30524:SF0">
    <property type="entry name" value="ALTRONATE OXIDOREDUCTASE-RELATED"/>
    <property type="match status" value="1"/>
</dbReference>
<keyword evidence="2" id="KW-0520">NAD</keyword>
<dbReference type="InterPro" id="IPR013131">
    <property type="entry name" value="Mannitol_DH_N"/>
</dbReference>
<evidence type="ECO:0000313" key="6">
    <source>
        <dbReference type="Proteomes" id="UP000298656"/>
    </source>
</evidence>
<dbReference type="SUPFAM" id="SSF48179">
    <property type="entry name" value="6-phosphogluconate dehydrogenase C-terminal domain-like"/>
    <property type="match status" value="1"/>
</dbReference>
<dbReference type="SUPFAM" id="SSF51735">
    <property type="entry name" value="NAD(P)-binding Rossmann-fold domains"/>
    <property type="match status" value="1"/>
</dbReference>
<protein>
    <submittedName>
        <fullName evidence="5">Mannitol dehydrogenase family protein</fullName>
    </submittedName>
</protein>
<dbReference type="Pfam" id="PF08125">
    <property type="entry name" value="Mannitol_dh_C"/>
    <property type="match status" value="1"/>
</dbReference>
<dbReference type="RefSeq" id="WP_137334894.1">
    <property type="nucleotide sequence ID" value="NZ_CP040078.1"/>
</dbReference>
<feature type="domain" description="Mannitol dehydrogenase C-terminal" evidence="4">
    <location>
        <begin position="245"/>
        <end position="353"/>
    </location>
</feature>
<dbReference type="OrthoDB" id="9768714at2"/>
<evidence type="ECO:0000259" key="3">
    <source>
        <dbReference type="Pfam" id="PF01232"/>
    </source>
</evidence>
<sequence>MSEPILQFGTSRFLLAHVALFVSQALERGDAIGGISVVQTTGNPSSRARVAALSQAGKYPVNIRGVEDGSVVDKMIECQAVRTAWVADEDWAAVRCATIEDVRVIVSNTGDTGYRLDERDSAALLANTAQVPHSYPAKLLALLHARWRERPDAGVSVFPCELIANNGDTLRDVVLGLAQRWALPQSFVGYLLEDCVWVNSLVDRIVSEPIDPVGAVAEPYALWAIERRDGMQLPCVHEDIVLTDDLRSYERLKLFFLNLGHTWLADQWLKEGRASSETVLDAMNDVRLRDGIEAVWQEEVLDVFAAMDLRSRAERYLESVRERFLNPYLDHRIADIAQNHVEKIKRRILPLIELADSLSLPAAQPRLRSTLARHGLVHAAQGARAS</sequence>
<accession>A0A4P8IUS1</accession>
<dbReference type="InterPro" id="IPR013118">
    <property type="entry name" value="Mannitol_DH_C"/>
</dbReference>
<dbReference type="Gene3D" id="3.40.50.720">
    <property type="entry name" value="NAD(P)-binding Rossmann-like Domain"/>
    <property type="match status" value="1"/>
</dbReference>
<dbReference type="Gene3D" id="1.10.1040.10">
    <property type="entry name" value="N-(1-d-carboxylethyl)-l-norvaline Dehydrogenase, domain 2"/>
    <property type="match status" value="1"/>
</dbReference>
<organism evidence="5 6">
    <name type="scientific">Trinickia violacea</name>
    <dbReference type="NCBI Taxonomy" id="2571746"/>
    <lineage>
        <taxon>Bacteria</taxon>
        <taxon>Pseudomonadati</taxon>
        <taxon>Pseudomonadota</taxon>
        <taxon>Betaproteobacteria</taxon>
        <taxon>Burkholderiales</taxon>
        <taxon>Burkholderiaceae</taxon>
        <taxon>Trinickia</taxon>
    </lineage>
</organism>
<evidence type="ECO:0000313" key="5">
    <source>
        <dbReference type="EMBL" id="QCP52121.1"/>
    </source>
</evidence>
<proteinExistence type="predicted"/>
<dbReference type="InterPro" id="IPR036291">
    <property type="entry name" value="NAD(P)-bd_dom_sf"/>
</dbReference>
<name>A0A4P8IUS1_9BURK</name>
<keyword evidence="6" id="KW-1185">Reference proteome</keyword>
<feature type="domain" description="Mannitol dehydrogenase N-terminal" evidence="3">
    <location>
        <begin position="5"/>
        <end position="227"/>
    </location>
</feature>
<dbReference type="PANTHER" id="PTHR30524">
    <property type="entry name" value="MANNITOL-1-PHOSPHATE 5-DEHYDROGENASE"/>
    <property type="match status" value="1"/>
</dbReference>